<dbReference type="InterPro" id="IPR058627">
    <property type="entry name" value="MdtA-like_C"/>
</dbReference>
<dbReference type="Gene3D" id="2.40.420.20">
    <property type="match status" value="1"/>
</dbReference>
<evidence type="ECO:0000259" key="5">
    <source>
        <dbReference type="Pfam" id="PF25917"/>
    </source>
</evidence>
<dbReference type="InterPro" id="IPR006143">
    <property type="entry name" value="RND_pump_MFP"/>
</dbReference>
<organism evidence="8 9">
    <name type="scientific">Microbulbifer salipaludis</name>
    <dbReference type="NCBI Taxonomy" id="187980"/>
    <lineage>
        <taxon>Bacteria</taxon>
        <taxon>Pseudomonadati</taxon>
        <taxon>Pseudomonadota</taxon>
        <taxon>Gammaproteobacteria</taxon>
        <taxon>Cellvibrionales</taxon>
        <taxon>Microbulbiferaceae</taxon>
        <taxon>Microbulbifer</taxon>
    </lineage>
</organism>
<evidence type="ECO:0000313" key="8">
    <source>
        <dbReference type="EMBL" id="MBN8432242.1"/>
    </source>
</evidence>
<proteinExistence type="inferred from homology"/>
<dbReference type="RefSeq" id="WP_207003962.1">
    <property type="nucleotide sequence ID" value="NZ_JAEKJR010000003.1"/>
</dbReference>
<dbReference type="PANTHER" id="PTHR30158">
    <property type="entry name" value="ACRA/E-RELATED COMPONENT OF DRUG EFFLUX TRANSPORTER"/>
    <property type="match status" value="1"/>
</dbReference>
<accession>A0ABS3EAB7</accession>
<dbReference type="EMBL" id="JAEKJR010000003">
    <property type="protein sequence ID" value="MBN8432242.1"/>
    <property type="molecule type" value="Genomic_DNA"/>
</dbReference>
<evidence type="ECO:0000259" key="6">
    <source>
        <dbReference type="Pfam" id="PF25944"/>
    </source>
</evidence>
<dbReference type="Gene3D" id="2.40.50.100">
    <property type="match status" value="1"/>
</dbReference>
<feature type="domain" description="Multidrug resistance protein MdtA-like alpha-helical hairpin" evidence="4">
    <location>
        <begin position="107"/>
        <end position="175"/>
    </location>
</feature>
<dbReference type="Pfam" id="PF25917">
    <property type="entry name" value="BSH_RND"/>
    <property type="match status" value="1"/>
</dbReference>
<reference evidence="8 9" key="1">
    <citation type="submission" date="2020-12" db="EMBL/GenBank/DDBJ databases">
        <title>Oil enriched cultivation method for isolating marine PHA-producing bacteria.</title>
        <authorList>
            <person name="Zheng W."/>
            <person name="Yu S."/>
            <person name="Huang Y."/>
        </authorList>
    </citation>
    <scope>NUCLEOTIDE SEQUENCE [LARGE SCALE GENOMIC DNA]</scope>
    <source>
        <strain evidence="8 9">SN0-2</strain>
    </source>
</reference>
<dbReference type="InterPro" id="IPR058626">
    <property type="entry name" value="MdtA-like_b-barrel"/>
</dbReference>
<dbReference type="Gene3D" id="2.40.30.170">
    <property type="match status" value="1"/>
</dbReference>
<dbReference type="Proteomes" id="UP000664293">
    <property type="component" value="Unassembled WGS sequence"/>
</dbReference>
<evidence type="ECO:0000256" key="3">
    <source>
        <dbReference type="SAM" id="MobiDB-lite"/>
    </source>
</evidence>
<feature type="region of interest" description="Disordered" evidence="3">
    <location>
        <begin position="387"/>
        <end position="438"/>
    </location>
</feature>
<dbReference type="Pfam" id="PF25876">
    <property type="entry name" value="HH_MFP_RND"/>
    <property type="match status" value="1"/>
</dbReference>
<feature type="domain" description="Multidrug resistance protein MdtA-like C-terminal permuted SH3" evidence="7">
    <location>
        <begin position="308"/>
        <end position="367"/>
    </location>
</feature>
<gene>
    <name evidence="8" type="ORF">JF535_15445</name>
</gene>
<protein>
    <submittedName>
        <fullName evidence="8">Efflux RND transporter periplasmic adaptor subunit</fullName>
    </submittedName>
</protein>
<sequence length="438" mass="48740">MMSYSNLFPVHWQKVFVLVCVLSTGCGDKTPEKPTPPPKKVEVVEAQRLKFRPSFEVPAVIEAVETAQIFPLVQSRILYQNITPGAFFKQGEELVRLDPYKFESAVATAESMVAEATANFEQADGNFRRARELSPQGYISAKDFDTAKSAKLAAEAELDKAHAALIQARQDLSHTSIVAPFSGRVGHPNYAPGDIVILPTSLPITKMVKLDPVYVLANVGQKAYNDFYAVVERLKQQGRAIPNMELYMELPGGSIYPFKGEFFSWDATAASTRGTIAARVLFPNTDGLLIPKENVTLHGKLLEEIERIVIPQKAVSQDQQGFYVYLLDKDNKVKRANVEVGVRIGPNWAIRKGLKTGDRVLVEGLQKVSPGDQVTVVPVKLEDFKKQTPLNLKSPPHSLKEQLARDREAQSQMLESLQREQRDRNQPGEPYDPNDIGK</sequence>
<evidence type="ECO:0000259" key="7">
    <source>
        <dbReference type="Pfam" id="PF25967"/>
    </source>
</evidence>
<feature type="compositionally biased region" description="Basic and acidic residues" evidence="3">
    <location>
        <begin position="417"/>
        <end position="426"/>
    </location>
</feature>
<comment type="subcellular location">
    <subcellularLocation>
        <location evidence="1">Cell inner membrane</location>
        <topology evidence="1">Lipid-anchor</topology>
    </subcellularLocation>
</comment>
<keyword evidence="9" id="KW-1185">Reference proteome</keyword>
<dbReference type="SUPFAM" id="SSF111369">
    <property type="entry name" value="HlyD-like secretion proteins"/>
    <property type="match status" value="1"/>
</dbReference>
<comment type="similarity">
    <text evidence="2">Belongs to the membrane fusion protein (MFP) (TC 8.A.1) family.</text>
</comment>
<comment type="caution">
    <text evidence="8">The sequence shown here is derived from an EMBL/GenBank/DDBJ whole genome shotgun (WGS) entry which is preliminary data.</text>
</comment>
<name>A0ABS3EAB7_9GAMM</name>
<feature type="compositionally biased region" description="Basic and acidic residues" evidence="3">
    <location>
        <begin position="398"/>
        <end position="409"/>
    </location>
</feature>
<dbReference type="Gene3D" id="1.10.287.470">
    <property type="entry name" value="Helix hairpin bin"/>
    <property type="match status" value="1"/>
</dbReference>
<evidence type="ECO:0000256" key="1">
    <source>
        <dbReference type="ARBA" id="ARBA00004519"/>
    </source>
</evidence>
<feature type="domain" description="Multidrug resistance protein MdtA-like beta-barrel" evidence="6">
    <location>
        <begin position="212"/>
        <end position="297"/>
    </location>
</feature>
<evidence type="ECO:0000259" key="4">
    <source>
        <dbReference type="Pfam" id="PF25876"/>
    </source>
</evidence>
<dbReference type="Pfam" id="PF25967">
    <property type="entry name" value="RND-MFP_C"/>
    <property type="match status" value="1"/>
</dbReference>
<dbReference type="InterPro" id="IPR058625">
    <property type="entry name" value="MdtA-like_BSH"/>
</dbReference>
<dbReference type="NCBIfam" id="TIGR01730">
    <property type="entry name" value="RND_mfp"/>
    <property type="match status" value="1"/>
</dbReference>
<feature type="domain" description="Multidrug resistance protein MdtA-like barrel-sandwich hybrid" evidence="5">
    <location>
        <begin position="65"/>
        <end position="197"/>
    </location>
</feature>
<dbReference type="InterPro" id="IPR058624">
    <property type="entry name" value="MdtA-like_HH"/>
</dbReference>
<evidence type="ECO:0000256" key="2">
    <source>
        <dbReference type="ARBA" id="ARBA00009477"/>
    </source>
</evidence>
<dbReference type="Pfam" id="PF25944">
    <property type="entry name" value="Beta-barrel_RND"/>
    <property type="match status" value="1"/>
</dbReference>
<evidence type="ECO:0000313" key="9">
    <source>
        <dbReference type="Proteomes" id="UP000664293"/>
    </source>
</evidence>